<dbReference type="EMBL" id="MU404350">
    <property type="protein sequence ID" value="KAI1618940.1"/>
    <property type="molecule type" value="Genomic_DNA"/>
</dbReference>
<keyword evidence="2" id="KW-0813">Transport</keyword>
<evidence type="ECO:0000313" key="10">
    <source>
        <dbReference type="Proteomes" id="UP001203852"/>
    </source>
</evidence>
<feature type="domain" description="Major facilitator superfamily (MFS) profile" evidence="8">
    <location>
        <begin position="59"/>
        <end position="514"/>
    </location>
</feature>
<evidence type="ECO:0000259" key="8">
    <source>
        <dbReference type="PROSITE" id="PS50850"/>
    </source>
</evidence>
<feature type="transmembrane region" description="Helical" evidence="7">
    <location>
        <begin position="323"/>
        <end position="345"/>
    </location>
</feature>
<dbReference type="SUPFAM" id="SSF103473">
    <property type="entry name" value="MFS general substrate transporter"/>
    <property type="match status" value="1"/>
</dbReference>
<organism evidence="9 10">
    <name type="scientific">Exophiala viscosa</name>
    <dbReference type="NCBI Taxonomy" id="2486360"/>
    <lineage>
        <taxon>Eukaryota</taxon>
        <taxon>Fungi</taxon>
        <taxon>Dikarya</taxon>
        <taxon>Ascomycota</taxon>
        <taxon>Pezizomycotina</taxon>
        <taxon>Eurotiomycetes</taxon>
        <taxon>Chaetothyriomycetidae</taxon>
        <taxon>Chaetothyriales</taxon>
        <taxon>Herpotrichiellaceae</taxon>
        <taxon>Exophiala</taxon>
    </lineage>
</organism>
<proteinExistence type="predicted"/>
<feature type="transmembrane region" description="Helical" evidence="7">
    <location>
        <begin position="182"/>
        <end position="201"/>
    </location>
</feature>
<keyword evidence="4 7" id="KW-1133">Transmembrane helix</keyword>
<comment type="subcellular location">
    <subcellularLocation>
        <location evidence="1">Membrane</location>
        <topology evidence="1">Multi-pass membrane protein</topology>
    </subcellularLocation>
</comment>
<dbReference type="Gene3D" id="1.20.1250.20">
    <property type="entry name" value="MFS general substrate transporter like domains"/>
    <property type="match status" value="2"/>
</dbReference>
<dbReference type="AlphaFoldDB" id="A0AAN6IIZ6"/>
<feature type="transmembrane region" description="Helical" evidence="7">
    <location>
        <begin position="98"/>
        <end position="117"/>
    </location>
</feature>
<feature type="compositionally biased region" description="Basic and acidic residues" evidence="6">
    <location>
        <begin position="14"/>
        <end position="23"/>
    </location>
</feature>
<dbReference type="GO" id="GO:0005886">
    <property type="term" value="C:plasma membrane"/>
    <property type="evidence" value="ECO:0007669"/>
    <property type="project" value="TreeGrafter"/>
</dbReference>
<gene>
    <name evidence="9" type="ORF">EDD36DRAFT_450182</name>
</gene>
<evidence type="ECO:0000256" key="6">
    <source>
        <dbReference type="SAM" id="MobiDB-lite"/>
    </source>
</evidence>
<protein>
    <submittedName>
        <fullName evidence="9">Major facilitator superfamily transporter</fullName>
    </submittedName>
</protein>
<keyword evidence="10" id="KW-1185">Reference proteome</keyword>
<dbReference type="PANTHER" id="PTHR23501:SF109">
    <property type="entry name" value="MAJOR FACILITATOR SUPERFAMILY (MFS) PROFILE DOMAIN-CONTAINING PROTEIN-RELATED"/>
    <property type="match status" value="1"/>
</dbReference>
<dbReference type="PANTHER" id="PTHR23501">
    <property type="entry name" value="MAJOR FACILITATOR SUPERFAMILY"/>
    <property type="match status" value="1"/>
</dbReference>
<feature type="transmembrane region" description="Helical" evidence="7">
    <location>
        <begin position="454"/>
        <end position="473"/>
    </location>
</feature>
<name>A0AAN6IIZ6_9EURO</name>
<comment type="caution">
    <text evidence="9">The sequence shown here is derived from an EMBL/GenBank/DDBJ whole genome shotgun (WGS) entry which is preliminary data.</text>
</comment>
<dbReference type="PROSITE" id="PS50850">
    <property type="entry name" value="MFS"/>
    <property type="match status" value="1"/>
</dbReference>
<feature type="transmembrane region" description="Helical" evidence="7">
    <location>
        <begin position="365"/>
        <end position="383"/>
    </location>
</feature>
<feature type="transmembrane region" description="Helical" evidence="7">
    <location>
        <begin position="150"/>
        <end position="170"/>
    </location>
</feature>
<reference evidence="9" key="1">
    <citation type="journal article" date="2022" name="bioRxiv">
        <title>Deciphering the potential niche of two novel black yeast fungi from a biological soil crust based on their genomes, phenotypes, and melanin regulation.</title>
        <authorList>
            <consortium name="DOE Joint Genome Institute"/>
            <person name="Carr E.C."/>
            <person name="Barton Q."/>
            <person name="Grambo S."/>
            <person name="Sullivan M."/>
            <person name="Renfro C.M."/>
            <person name="Kuo A."/>
            <person name="Pangilinan J."/>
            <person name="Lipzen A."/>
            <person name="Keymanesh K."/>
            <person name="Savage E."/>
            <person name="Barry K."/>
            <person name="Grigoriev I.V."/>
            <person name="Riekhof W.R."/>
            <person name="Harris S.S."/>
        </authorList>
    </citation>
    <scope>NUCLEOTIDE SEQUENCE</scope>
    <source>
        <strain evidence="9">JF 03-4F</strain>
    </source>
</reference>
<feature type="transmembrane region" description="Helical" evidence="7">
    <location>
        <begin position="542"/>
        <end position="561"/>
    </location>
</feature>
<feature type="transmembrane region" description="Helical" evidence="7">
    <location>
        <begin position="390"/>
        <end position="410"/>
    </location>
</feature>
<dbReference type="InterPro" id="IPR036259">
    <property type="entry name" value="MFS_trans_sf"/>
</dbReference>
<evidence type="ECO:0000256" key="3">
    <source>
        <dbReference type="ARBA" id="ARBA00022692"/>
    </source>
</evidence>
<evidence type="ECO:0000256" key="1">
    <source>
        <dbReference type="ARBA" id="ARBA00004141"/>
    </source>
</evidence>
<dbReference type="Proteomes" id="UP001203852">
    <property type="component" value="Unassembled WGS sequence"/>
</dbReference>
<dbReference type="InterPro" id="IPR020846">
    <property type="entry name" value="MFS_dom"/>
</dbReference>
<feature type="transmembrane region" description="Helical" evidence="7">
    <location>
        <begin position="416"/>
        <end position="442"/>
    </location>
</feature>
<feature type="transmembrane region" description="Helical" evidence="7">
    <location>
        <begin position="284"/>
        <end position="303"/>
    </location>
</feature>
<evidence type="ECO:0000256" key="2">
    <source>
        <dbReference type="ARBA" id="ARBA00022448"/>
    </source>
</evidence>
<evidence type="ECO:0000256" key="5">
    <source>
        <dbReference type="ARBA" id="ARBA00023136"/>
    </source>
</evidence>
<accession>A0AAN6IIZ6</accession>
<feature type="transmembrane region" description="Helical" evidence="7">
    <location>
        <begin position="126"/>
        <end position="144"/>
    </location>
</feature>
<dbReference type="Pfam" id="PF06609">
    <property type="entry name" value="TRI12"/>
    <property type="match status" value="1"/>
</dbReference>
<dbReference type="InterPro" id="IPR010573">
    <property type="entry name" value="MFS_Str1/Tri12-like"/>
</dbReference>
<sequence length="576" mass="61656">MAQDTPVPASEQPRASKESGTEHFELKERDAADNVHVHNEFAYKGDDSDGKVYWTVRHSVAAVSLAMLYAGSQIMLYFVGGCLSFMEADLGAAKVGSWLPVSNTLAITAVSPFVGYLQDLLGRREITLAGSIVIMVGIALIGSAHSFGQAVTGMTLAGAGAGICELTALAGLSDIVPVRQRGIALALMTASLLPFTPYVMYSQLLATYVTWRWTQWIALIWNGIVFVGLATTYFPKSHARLEGMSRRQILARIDYLGAILSIVGITLFLVALQSGGYTHPWKSGYVLSQLIIGILLIVAWVVWEGKFAPHPMIPRELYQGQRIVALAFLVACIAGFDFYSLINFFPLAFSTVWSTDPVQVGLKGLGYGISTTVGAVFWNAMLSTKLEARYILLIASVLMTAFTGALAATTPETPKLAVALGTIASFGVGGLLVPAATVALIVVPDALLATTAALSLSIRTVGGSIGFTIYYNIFVNKLTKQLPEQVAKYAIEAGLPAADATEFITTFLTAPANITQAPGFSTKVLAGAELGTRWAYAESLKWVWITSIPFGVLAIITSCFIPSIRKYQTNRVAVAL</sequence>
<evidence type="ECO:0000313" key="9">
    <source>
        <dbReference type="EMBL" id="KAI1618940.1"/>
    </source>
</evidence>
<keyword evidence="3 7" id="KW-0812">Transmembrane</keyword>
<keyword evidence="5 7" id="KW-0472">Membrane</keyword>
<feature type="transmembrane region" description="Helical" evidence="7">
    <location>
        <begin position="255"/>
        <end position="272"/>
    </location>
</feature>
<feature type="transmembrane region" description="Helical" evidence="7">
    <location>
        <begin position="60"/>
        <end position="86"/>
    </location>
</feature>
<dbReference type="GO" id="GO:0022857">
    <property type="term" value="F:transmembrane transporter activity"/>
    <property type="evidence" value="ECO:0007669"/>
    <property type="project" value="InterPro"/>
</dbReference>
<feature type="transmembrane region" description="Helical" evidence="7">
    <location>
        <begin position="213"/>
        <end position="234"/>
    </location>
</feature>
<evidence type="ECO:0000256" key="7">
    <source>
        <dbReference type="SAM" id="Phobius"/>
    </source>
</evidence>
<feature type="region of interest" description="Disordered" evidence="6">
    <location>
        <begin position="1"/>
        <end position="23"/>
    </location>
</feature>
<evidence type="ECO:0000256" key="4">
    <source>
        <dbReference type="ARBA" id="ARBA00022989"/>
    </source>
</evidence>